<dbReference type="AlphaFoldDB" id="A0A2S5CSM9"/>
<protein>
    <submittedName>
        <fullName evidence="1">Uncharacterized protein</fullName>
    </submittedName>
</protein>
<comment type="caution">
    <text evidence="1">The sequence shown here is derived from an EMBL/GenBank/DDBJ whole genome shotgun (WGS) entry which is preliminary data.</text>
</comment>
<dbReference type="Proteomes" id="UP000237423">
    <property type="component" value="Unassembled WGS sequence"/>
</dbReference>
<dbReference type="EMBL" id="PGFZ01000001">
    <property type="protein sequence ID" value="POZ53839.1"/>
    <property type="molecule type" value="Genomic_DNA"/>
</dbReference>
<proteinExistence type="predicted"/>
<evidence type="ECO:0000313" key="1">
    <source>
        <dbReference type="EMBL" id="POZ53839.1"/>
    </source>
</evidence>
<reference evidence="1 2" key="1">
    <citation type="submission" date="2017-11" db="EMBL/GenBank/DDBJ databases">
        <title>Draft Genome Sequence of Methylobacter psychrotolerans Sph1T, an Obligate Methanotroph from Low-Temperature Environments.</title>
        <authorList>
            <person name="Oshkin I.Y."/>
            <person name="Miroshnikov K."/>
            <person name="Belova S.E."/>
            <person name="Korzhenkov A."/>
            <person name="Toshchakov S.V."/>
            <person name="Dedysh S.N."/>
        </authorList>
    </citation>
    <scope>NUCLEOTIDE SEQUENCE [LARGE SCALE GENOMIC DNA]</scope>
    <source>
        <strain evidence="1 2">Sph1</strain>
    </source>
</reference>
<accession>A0A2S5CSM9</accession>
<name>A0A2S5CSM9_9GAMM</name>
<evidence type="ECO:0000313" key="2">
    <source>
        <dbReference type="Proteomes" id="UP000237423"/>
    </source>
</evidence>
<gene>
    <name evidence="1" type="ORF">AADEFJLK_00880</name>
</gene>
<organism evidence="1 2">
    <name type="scientific">Methylovulum psychrotolerans</name>
    <dbReference type="NCBI Taxonomy" id="1704499"/>
    <lineage>
        <taxon>Bacteria</taxon>
        <taxon>Pseudomonadati</taxon>
        <taxon>Pseudomonadota</taxon>
        <taxon>Gammaproteobacteria</taxon>
        <taxon>Methylococcales</taxon>
        <taxon>Methylococcaceae</taxon>
        <taxon>Methylovulum</taxon>
    </lineage>
</organism>
<sequence length="72" mass="8276">MMDTILNYCLFLWVHYKALLLESSLVTIPVSISTIQPTTKPYKPNSKKPSKTLTNIQVILTFGKIWKLYSKS</sequence>